<protein>
    <submittedName>
        <fullName evidence="4">TLC domain-containing protein</fullName>
    </submittedName>
</protein>
<organism evidence="4">
    <name type="scientific">Taenia asiatica</name>
    <name type="common">Asian tapeworm</name>
    <dbReference type="NCBI Taxonomy" id="60517"/>
    <lineage>
        <taxon>Eukaryota</taxon>
        <taxon>Metazoa</taxon>
        <taxon>Spiralia</taxon>
        <taxon>Lophotrochozoa</taxon>
        <taxon>Platyhelminthes</taxon>
        <taxon>Cestoda</taxon>
        <taxon>Eucestoda</taxon>
        <taxon>Cyclophyllidea</taxon>
        <taxon>Taeniidae</taxon>
        <taxon>Taenia</taxon>
    </lineage>
</organism>
<reference evidence="2 3" key="2">
    <citation type="submission" date="2018-11" db="EMBL/GenBank/DDBJ databases">
        <authorList>
            <consortium name="Pathogen Informatics"/>
        </authorList>
    </citation>
    <scope>NUCLEOTIDE SEQUENCE [LARGE SCALE GENOMIC DNA]</scope>
</reference>
<evidence type="ECO:0000313" key="4">
    <source>
        <dbReference type="WBParaSite" id="TASK_0000985101-mRNA-1"/>
    </source>
</evidence>
<evidence type="ECO:0000313" key="2">
    <source>
        <dbReference type="EMBL" id="VDK46107.1"/>
    </source>
</evidence>
<sequence length="276" mass="32254">MINFRGYGHPRQPWFLLILRMHRVLDFPLPDDYQSLRVPQRPLVRWDIHLLWLQLLSDLLCVMTMLSIACLDDSNYGNQKAIIVDLKKVLALTTRKTLRDLLRHCISKCLSFMLMEHIMRGSSGSQAMNCVCRTNVYEIIKIFRDFLLLDVLCYWVLELPLQHFTIRWVGNIALGFAVLQASEVGGIGFNILILGFMLVAFVRLNHILGMFYLAHWLAQCCPFYMVMNLSKDAFLTRCLRYWYMVGIKILFVLLLYMWLVLHIIQVIKGGCVEYVV</sequence>
<dbReference type="Proteomes" id="UP000282613">
    <property type="component" value="Unassembled WGS sequence"/>
</dbReference>
<gene>
    <name evidence="2" type="ORF">TASK_LOCUS9852</name>
</gene>
<keyword evidence="1" id="KW-1133">Transmembrane helix</keyword>
<feature type="transmembrane region" description="Helical" evidence="1">
    <location>
        <begin position="241"/>
        <end position="261"/>
    </location>
</feature>
<evidence type="ECO:0000256" key="1">
    <source>
        <dbReference type="SAM" id="Phobius"/>
    </source>
</evidence>
<evidence type="ECO:0000313" key="3">
    <source>
        <dbReference type="Proteomes" id="UP000282613"/>
    </source>
</evidence>
<name>A0A0R3WG58_TAEAS</name>
<keyword evidence="1" id="KW-0812">Transmembrane</keyword>
<accession>A0A0R3WG58</accession>
<feature type="transmembrane region" description="Helical" evidence="1">
    <location>
        <begin position="210"/>
        <end position="229"/>
    </location>
</feature>
<keyword evidence="1" id="KW-0472">Membrane</keyword>
<dbReference type="WBParaSite" id="TASK_0000985101-mRNA-1">
    <property type="protein sequence ID" value="TASK_0000985101-mRNA-1"/>
    <property type="gene ID" value="TASK_0000985101"/>
</dbReference>
<proteinExistence type="predicted"/>
<dbReference type="EMBL" id="UYRS01019597">
    <property type="protein sequence ID" value="VDK46107.1"/>
    <property type="molecule type" value="Genomic_DNA"/>
</dbReference>
<feature type="transmembrane region" description="Helical" evidence="1">
    <location>
        <begin position="184"/>
        <end position="204"/>
    </location>
</feature>
<keyword evidence="3" id="KW-1185">Reference proteome</keyword>
<reference evidence="4" key="1">
    <citation type="submission" date="2017-02" db="UniProtKB">
        <authorList>
            <consortium name="WormBaseParasite"/>
        </authorList>
    </citation>
    <scope>IDENTIFICATION</scope>
</reference>
<dbReference type="AlphaFoldDB" id="A0A0R3WG58"/>